<sequence>MIPHTNTKTVLLPPILSTAAMVQNMSFDAKGFDYCTIDIIGGTSVTTTQMFDTIRVFEHDTTTAATSMTQIVALSGSTATNATYGFAIGTLSATTIGHVITLQFGLKGKKRYIGLSLLASAAGGAGVICAIAKLSRAETAPTTAVLKDGENLADTAVTGCMTLVTTE</sequence>
<gene>
    <name evidence="2" type="ORF">LCGC14_1805040</name>
</gene>
<proteinExistence type="predicted"/>
<comment type="caution">
    <text evidence="2">The sequence shown here is derived from an EMBL/GenBank/DDBJ whole genome shotgun (WGS) entry which is preliminary data.</text>
</comment>
<dbReference type="AlphaFoldDB" id="A0A0F9JN53"/>
<dbReference type="EMBL" id="LAZR01017449">
    <property type="protein sequence ID" value="KKM00378.1"/>
    <property type="molecule type" value="Genomic_DNA"/>
</dbReference>
<feature type="transmembrane region" description="Helical" evidence="1">
    <location>
        <begin position="84"/>
        <end position="106"/>
    </location>
</feature>
<evidence type="ECO:0000256" key="1">
    <source>
        <dbReference type="SAM" id="Phobius"/>
    </source>
</evidence>
<reference evidence="2" key="1">
    <citation type="journal article" date="2015" name="Nature">
        <title>Complex archaea that bridge the gap between prokaryotes and eukaryotes.</title>
        <authorList>
            <person name="Spang A."/>
            <person name="Saw J.H."/>
            <person name="Jorgensen S.L."/>
            <person name="Zaremba-Niedzwiedzka K."/>
            <person name="Martijn J."/>
            <person name="Lind A.E."/>
            <person name="van Eijk R."/>
            <person name="Schleper C."/>
            <person name="Guy L."/>
            <person name="Ettema T.J."/>
        </authorList>
    </citation>
    <scope>NUCLEOTIDE SEQUENCE</scope>
</reference>
<protein>
    <submittedName>
        <fullName evidence="2">Uncharacterized protein</fullName>
    </submittedName>
</protein>
<accession>A0A0F9JN53</accession>
<organism evidence="2">
    <name type="scientific">marine sediment metagenome</name>
    <dbReference type="NCBI Taxonomy" id="412755"/>
    <lineage>
        <taxon>unclassified sequences</taxon>
        <taxon>metagenomes</taxon>
        <taxon>ecological metagenomes</taxon>
    </lineage>
</organism>
<keyword evidence="1" id="KW-0812">Transmembrane</keyword>
<name>A0A0F9JN53_9ZZZZ</name>
<evidence type="ECO:0000313" key="2">
    <source>
        <dbReference type="EMBL" id="KKM00378.1"/>
    </source>
</evidence>
<keyword evidence="1" id="KW-1133">Transmembrane helix</keyword>
<keyword evidence="1" id="KW-0472">Membrane</keyword>
<feature type="transmembrane region" description="Helical" evidence="1">
    <location>
        <begin position="112"/>
        <end position="132"/>
    </location>
</feature>